<accession>A0A7W6S2A9</accession>
<dbReference type="AlphaFoldDB" id="A0A7W6S2A9"/>
<dbReference type="InterPro" id="IPR022496">
    <property type="entry name" value="T6A_TsaB"/>
</dbReference>
<feature type="compositionally biased region" description="Pro residues" evidence="1">
    <location>
        <begin position="217"/>
        <end position="228"/>
    </location>
</feature>
<protein>
    <submittedName>
        <fullName evidence="3">tRNA threonylcarbamoyladenosine biosynthesis protein TsaB</fullName>
    </submittedName>
</protein>
<dbReference type="PANTHER" id="PTHR11735">
    <property type="entry name" value="TRNA N6-ADENOSINE THREONYLCARBAMOYLTRANSFERASE"/>
    <property type="match status" value="1"/>
</dbReference>
<evidence type="ECO:0000313" key="3">
    <source>
        <dbReference type="EMBL" id="MBB4287573.1"/>
    </source>
</evidence>
<name>A0A7W6S2A9_9PROT</name>
<dbReference type="SUPFAM" id="SSF53067">
    <property type="entry name" value="Actin-like ATPase domain"/>
    <property type="match status" value="2"/>
</dbReference>
<dbReference type="Pfam" id="PF00814">
    <property type="entry name" value="TsaD"/>
    <property type="match status" value="1"/>
</dbReference>
<dbReference type="NCBIfam" id="TIGR03725">
    <property type="entry name" value="T6A_YeaZ"/>
    <property type="match status" value="1"/>
</dbReference>
<dbReference type="EMBL" id="JACIGI010000041">
    <property type="protein sequence ID" value="MBB4287573.1"/>
    <property type="molecule type" value="Genomic_DNA"/>
</dbReference>
<dbReference type="Gene3D" id="3.30.420.40">
    <property type="match status" value="2"/>
</dbReference>
<evidence type="ECO:0000256" key="1">
    <source>
        <dbReference type="SAM" id="MobiDB-lite"/>
    </source>
</evidence>
<reference evidence="3 4" key="1">
    <citation type="submission" date="2020-08" db="EMBL/GenBank/DDBJ databases">
        <title>Genome sequencing of Purple Non-Sulfur Bacteria from various extreme environments.</title>
        <authorList>
            <person name="Mayer M."/>
        </authorList>
    </citation>
    <scope>NUCLEOTIDE SEQUENCE [LARGE SCALE GENOMIC DNA]</scope>
    <source>
        <strain evidence="3 4">JA135</strain>
    </source>
</reference>
<feature type="domain" description="Gcp-like" evidence="2">
    <location>
        <begin position="37"/>
        <end position="141"/>
    </location>
</feature>
<dbReference type="RefSeq" id="WP_221237198.1">
    <property type="nucleotide sequence ID" value="NZ_JACIGI010000041.1"/>
</dbReference>
<dbReference type="PANTHER" id="PTHR11735:SF11">
    <property type="entry name" value="TRNA THREONYLCARBAMOYLADENOSINE BIOSYNTHESIS PROTEIN TSAB"/>
    <property type="match status" value="1"/>
</dbReference>
<organism evidence="3 4">
    <name type="scientific">Roseospira goensis</name>
    <dbReference type="NCBI Taxonomy" id="391922"/>
    <lineage>
        <taxon>Bacteria</taxon>
        <taxon>Pseudomonadati</taxon>
        <taxon>Pseudomonadota</taxon>
        <taxon>Alphaproteobacteria</taxon>
        <taxon>Rhodospirillales</taxon>
        <taxon>Rhodospirillaceae</taxon>
        <taxon>Roseospira</taxon>
    </lineage>
</organism>
<dbReference type="GO" id="GO:0005829">
    <property type="term" value="C:cytosol"/>
    <property type="evidence" value="ECO:0007669"/>
    <property type="project" value="TreeGrafter"/>
</dbReference>
<evidence type="ECO:0000259" key="2">
    <source>
        <dbReference type="Pfam" id="PF00814"/>
    </source>
</evidence>
<comment type="caution">
    <text evidence="3">The sequence shown here is derived from an EMBL/GenBank/DDBJ whole genome shotgun (WGS) entry which is preliminary data.</text>
</comment>
<dbReference type="InterPro" id="IPR000905">
    <property type="entry name" value="Gcp-like_dom"/>
</dbReference>
<gene>
    <name evidence="3" type="ORF">GGD88_003323</name>
</gene>
<evidence type="ECO:0000313" key="4">
    <source>
        <dbReference type="Proteomes" id="UP000555728"/>
    </source>
</evidence>
<dbReference type="GO" id="GO:0002949">
    <property type="term" value="P:tRNA threonylcarbamoyladenosine modification"/>
    <property type="evidence" value="ECO:0007669"/>
    <property type="project" value="InterPro"/>
</dbReference>
<proteinExistence type="predicted"/>
<feature type="region of interest" description="Disordered" evidence="1">
    <location>
        <begin position="207"/>
        <end position="228"/>
    </location>
</feature>
<dbReference type="Proteomes" id="UP000555728">
    <property type="component" value="Unassembled WGS sequence"/>
</dbReference>
<sequence length="228" mass="22786">MTPDGPVLALESSGRACGVCVWRAGAVLARADHTRDHGHAELLAPLVRDTMATAGVSFDALSAIAVTVGPGSFTGLRVGLALARGLGLAAGCPVRGATTTAVLAAMARAAAPVATPVAVVLDARRADVYLHVFDAAGAPLDAPVSLAPADALAALPTEPLWLTGDGVALLPRPLPPTATVAPDADRAPDPAVLAALVAHDPTAALPPRPLYVRPPDAALPPPNARARA</sequence>
<keyword evidence="4" id="KW-1185">Reference proteome</keyword>
<dbReference type="InterPro" id="IPR043129">
    <property type="entry name" value="ATPase_NBD"/>
</dbReference>